<evidence type="ECO:0000313" key="2">
    <source>
        <dbReference type="Proteomes" id="UP000244450"/>
    </source>
</evidence>
<gene>
    <name evidence="1" type="ORF">DCC81_12785</name>
</gene>
<dbReference type="PANTHER" id="PTHR41339:SF1">
    <property type="entry name" value="SECRETED PROTEIN"/>
    <property type="match status" value="1"/>
</dbReference>
<keyword evidence="2" id="KW-1185">Reference proteome</keyword>
<accession>A0A2T7BFW5</accession>
<reference evidence="1 2" key="1">
    <citation type="submission" date="2018-04" db="EMBL/GenBank/DDBJ databases">
        <title>Chitinophaga fuyangensis sp. nov., isolated from soil in a chemical factory.</title>
        <authorList>
            <person name="Chen K."/>
        </authorList>
    </citation>
    <scope>NUCLEOTIDE SEQUENCE [LARGE SCALE GENOMIC DNA]</scope>
    <source>
        <strain evidence="1 2">LY-1</strain>
    </source>
</reference>
<dbReference type="Proteomes" id="UP000244450">
    <property type="component" value="Unassembled WGS sequence"/>
</dbReference>
<dbReference type="EMBL" id="QCYK01000002">
    <property type="protein sequence ID" value="PUZ25178.1"/>
    <property type="molecule type" value="Genomic_DNA"/>
</dbReference>
<evidence type="ECO:0000313" key="1">
    <source>
        <dbReference type="EMBL" id="PUZ25178.1"/>
    </source>
</evidence>
<proteinExistence type="predicted"/>
<name>A0A2T7BFW5_9BACT</name>
<comment type="caution">
    <text evidence="1">The sequence shown here is derived from an EMBL/GenBank/DDBJ whole genome shotgun (WGS) entry which is preliminary data.</text>
</comment>
<dbReference type="AlphaFoldDB" id="A0A2T7BFW5"/>
<dbReference type="PANTHER" id="PTHR41339">
    <property type="entry name" value="LIPL48"/>
    <property type="match status" value="1"/>
</dbReference>
<protein>
    <submittedName>
        <fullName evidence="1">Uncharacterized protein</fullName>
    </submittedName>
</protein>
<sequence length="220" mass="23453">MKFLRSISNGFYTGLLITTVVLLVSSCKKDELTARKEVTVMQVVPLSDTLPAIVTQPTLLTGTHPWFIKGWLYVTNDASLAIEPGAEIYTLPPAQGGGSGIIVTRGSKLVARGTGRFPVNFYLGGKGGGIILLGNAPAGKKDIYDKANWVAGQKLSYGGTYPADSTGALEHVRIVYRKDDNVNNFPGGLLLLGVGSKTRITEVTLELHDVHAGVDTGRLK</sequence>
<dbReference type="RefSeq" id="WP_108687016.1">
    <property type="nucleotide sequence ID" value="NZ_QCYK01000002.1"/>
</dbReference>
<dbReference type="OrthoDB" id="673915at2"/>
<dbReference type="PROSITE" id="PS51257">
    <property type="entry name" value="PROKAR_LIPOPROTEIN"/>
    <property type="match status" value="1"/>
</dbReference>
<organism evidence="1 2">
    <name type="scientific">Chitinophaga parva</name>
    <dbReference type="NCBI Taxonomy" id="2169414"/>
    <lineage>
        <taxon>Bacteria</taxon>
        <taxon>Pseudomonadati</taxon>
        <taxon>Bacteroidota</taxon>
        <taxon>Chitinophagia</taxon>
        <taxon>Chitinophagales</taxon>
        <taxon>Chitinophagaceae</taxon>
        <taxon>Chitinophaga</taxon>
    </lineage>
</organism>